<comment type="caution">
    <text evidence="8">The sequence shown here is derived from an EMBL/GenBank/DDBJ whole genome shotgun (WGS) entry which is preliminary data.</text>
</comment>
<evidence type="ECO:0000256" key="2">
    <source>
        <dbReference type="ARBA" id="ARBA00004286"/>
    </source>
</evidence>
<feature type="region of interest" description="Disordered" evidence="6">
    <location>
        <begin position="50"/>
        <end position="71"/>
    </location>
</feature>
<name>A0A8H7F658_AGABI</name>
<dbReference type="InterPro" id="IPR003511">
    <property type="entry name" value="HORMA_dom"/>
</dbReference>
<protein>
    <recommendedName>
        <fullName evidence="7">HORMA domain-containing protein</fullName>
    </recommendedName>
</protein>
<dbReference type="SUPFAM" id="SSF56019">
    <property type="entry name" value="The spindle assembly checkpoint protein mad2"/>
    <property type="match status" value="1"/>
</dbReference>
<dbReference type="SUPFAM" id="SSF57903">
    <property type="entry name" value="FYVE/PHD zinc finger"/>
    <property type="match status" value="1"/>
</dbReference>
<dbReference type="Gene3D" id="3.30.40.10">
    <property type="entry name" value="Zinc/RING finger domain, C3HC4 (zinc finger)"/>
    <property type="match status" value="1"/>
</dbReference>
<sequence length="768" mass="86234">MMSLQQTRQRQNISQAQSVAVVQTLLQAGLGCITFLRNLLPDDNFSESYFTTSEDSSPSNSQTSENTDSSRKHISGFKIMTMARHSSEEADRLLNYLEHGIFDALGKQYLRSFIFAIYLDNKDPNNIVEAYTFNFRYHKIPECDTVIPIMTLGKDLQHLKAGVLEDPVTEATEKGRVPTLRDVKKSVKTLLKTLIHAMSQMDALPRRRFATFKIFYTDATPLDYEPPYFQSGDAEKDRWYMMTHNLDEAPDKWSIGKVETGHHSVDVNISSITTYLPSAEHQEAAFSGMTDSHSAPKNLTPLQEAAVRAQQIEEQEKDAETRNLVWSTECEVAALDGDADGEDDPDYEQQPDGSFLRIANTDIIPLGVRTESGMIEAIAVPGTIGEAVFGGSMESMPTDLSDLNKQDAGSATTGDETQPFTFHVSNPSSLNIPSSPSTPKPEMVHRSDSSATVLDEDEAHLLAKMTLNDAKEYSSTEHDGMVLDLPSTPYEKDQISDKGLACECNITSEDESCFCEGGCQRWFHIWCMGYHSIEDGRIPANFICFDCRLRCDASWGLIKTNIYPRLMNEFRDLALFRRAIKVAEEMKVITALQFGRQLGMDPAPSRQILKRLEDEGFIQEHLNDTNELGMVTTRPKKKGQDKQTNRRRKFLKSQYRFNKAALRGDKYQEYFDPSLSTENRLLGIGEMLAKYKIRPTRQQENSKVAANPQRNSNVSGQMPENIPIIDKSRSQNGASRANKRLSTDDQPEDPLVKKKAKISVTAGVDLAE</sequence>
<dbReference type="PANTHER" id="PTHR48225:SF7">
    <property type="entry name" value="MEIOSIS-SPECIFIC PROTEIN HOP1"/>
    <property type="match status" value="1"/>
</dbReference>
<dbReference type="GO" id="GO:0051598">
    <property type="term" value="P:meiotic recombination checkpoint signaling"/>
    <property type="evidence" value="ECO:0007669"/>
    <property type="project" value="TreeGrafter"/>
</dbReference>
<dbReference type="Proteomes" id="UP000629468">
    <property type="component" value="Unassembled WGS sequence"/>
</dbReference>
<dbReference type="EMBL" id="JABXXO010000004">
    <property type="protein sequence ID" value="KAF7778561.1"/>
    <property type="molecule type" value="Genomic_DNA"/>
</dbReference>
<dbReference type="GO" id="GO:0005694">
    <property type="term" value="C:chromosome"/>
    <property type="evidence" value="ECO:0007669"/>
    <property type="project" value="UniProtKB-SubCell"/>
</dbReference>
<feature type="compositionally biased region" description="Polar residues" evidence="6">
    <location>
        <begin position="696"/>
        <end position="718"/>
    </location>
</feature>
<reference evidence="8 9" key="1">
    <citation type="journal article" name="Sci. Rep.">
        <title>Telomere-to-telomere assembled and centromere annotated genomes of the two main subspecies of the button mushroom Agaricus bisporus reveal especially polymorphic chromosome ends.</title>
        <authorList>
            <person name="Sonnenberg A.S.M."/>
            <person name="Sedaghat-Telgerd N."/>
            <person name="Lavrijssen B."/>
            <person name="Ohm R.A."/>
            <person name="Hendrickx P.M."/>
            <person name="Scholtmeijer K."/>
            <person name="Baars J.J.P."/>
            <person name="van Peer A."/>
        </authorList>
    </citation>
    <scope>NUCLEOTIDE SEQUENCE [LARGE SCALE GENOMIC DNA]</scope>
    <source>
        <strain evidence="8 9">H119_p4</strain>
    </source>
</reference>
<feature type="compositionally biased region" description="Polar residues" evidence="6">
    <location>
        <begin position="401"/>
        <end position="424"/>
    </location>
</feature>
<organism evidence="8 9">
    <name type="scientific">Agaricus bisporus var. burnettii</name>
    <dbReference type="NCBI Taxonomy" id="192524"/>
    <lineage>
        <taxon>Eukaryota</taxon>
        <taxon>Fungi</taxon>
        <taxon>Dikarya</taxon>
        <taxon>Basidiomycota</taxon>
        <taxon>Agaricomycotina</taxon>
        <taxon>Agaricomycetes</taxon>
        <taxon>Agaricomycetidae</taxon>
        <taxon>Agaricales</taxon>
        <taxon>Agaricineae</taxon>
        <taxon>Agaricaceae</taxon>
        <taxon>Agaricus</taxon>
    </lineage>
</organism>
<feature type="compositionally biased region" description="Polar residues" evidence="6">
    <location>
        <begin position="50"/>
        <end position="67"/>
    </location>
</feature>
<comment type="subcellular location">
    <subcellularLocation>
        <location evidence="2">Chromosome</location>
    </subcellularLocation>
    <subcellularLocation>
        <location evidence="1">Nucleus</location>
    </subcellularLocation>
</comment>
<evidence type="ECO:0000256" key="3">
    <source>
        <dbReference type="ARBA" id="ARBA00022454"/>
    </source>
</evidence>
<feature type="compositionally biased region" description="Low complexity" evidence="6">
    <location>
        <begin position="425"/>
        <end position="437"/>
    </location>
</feature>
<feature type="region of interest" description="Disordered" evidence="6">
    <location>
        <begin position="395"/>
        <end position="451"/>
    </location>
</feature>
<accession>A0A8H7F658</accession>
<dbReference type="InterPro" id="IPR013083">
    <property type="entry name" value="Znf_RING/FYVE/PHD"/>
</dbReference>
<proteinExistence type="predicted"/>
<keyword evidence="4" id="KW-0539">Nucleus</keyword>
<dbReference type="PROSITE" id="PS50815">
    <property type="entry name" value="HORMA"/>
    <property type="match status" value="1"/>
</dbReference>
<dbReference type="PANTHER" id="PTHR48225">
    <property type="entry name" value="HORMA DOMAIN-CONTAINING PROTEIN 1"/>
    <property type="match status" value="1"/>
</dbReference>
<dbReference type="Pfam" id="PF02301">
    <property type="entry name" value="HORMA"/>
    <property type="match status" value="1"/>
</dbReference>
<keyword evidence="5" id="KW-0469">Meiosis</keyword>
<feature type="domain" description="HORMA" evidence="7">
    <location>
        <begin position="16"/>
        <end position="269"/>
    </location>
</feature>
<dbReference type="AlphaFoldDB" id="A0A8H7F658"/>
<evidence type="ECO:0000313" key="8">
    <source>
        <dbReference type="EMBL" id="KAF7778561.1"/>
    </source>
</evidence>
<dbReference type="GO" id="GO:0007130">
    <property type="term" value="P:synaptonemal complex assembly"/>
    <property type="evidence" value="ECO:0007669"/>
    <property type="project" value="TreeGrafter"/>
</dbReference>
<dbReference type="GO" id="GO:0005634">
    <property type="term" value="C:nucleus"/>
    <property type="evidence" value="ECO:0007669"/>
    <property type="project" value="UniProtKB-SubCell"/>
</dbReference>
<dbReference type="InterPro" id="IPR011011">
    <property type="entry name" value="Znf_FYVE_PHD"/>
</dbReference>
<evidence type="ECO:0000256" key="1">
    <source>
        <dbReference type="ARBA" id="ARBA00004123"/>
    </source>
</evidence>
<evidence type="ECO:0000259" key="7">
    <source>
        <dbReference type="PROSITE" id="PS50815"/>
    </source>
</evidence>
<dbReference type="Gene3D" id="3.30.900.10">
    <property type="entry name" value="HORMA domain"/>
    <property type="match status" value="1"/>
</dbReference>
<dbReference type="InterPro" id="IPR051294">
    <property type="entry name" value="HORMA_MeioticProgression"/>
</dbReference>
<evidence type="ECO:0000313" key="9">
    <source>
        <dbReference type="Proteomes" id="UP000629468"/>
    </source>
</evidence>
<dbReference type="InterPro" id="IPR036570">
    <property type="entry name" value="HORMA_dom_sf"/>
</dbReference>
<evidence type="ECO:0000256" key="6">
    <source>
        <dbReference type="SAM" id="MobiDB-lite"/>
    </source>
</evidence>
<evidence type="ECO:0000256" key="5">
    <source>
        <dbReference type="ARBA" id="ARBA00023254"/>
    </source>
</evidence>
<evidence type="ECO:0000256" key="4">
    <source>
        <dbReference type="ARBA" id="ARBA00023242"/>
    </source>
</evidence>
<feature type="region of interest" description="Disordered" evidence="6">
    <location>
        <begin position="695"/>
        <end position="754"/>
    </location>
</feature>
<keyword evidence="3" id="KW-0158">Chromosome</keyword>
<gene>
    <name evidence="8" type="ORF">Agabi119p4_2906</name>
</gene>